<organism evidence="3 4">
    <name type="scientific">Phialemonium atrogriseum</name>
    <dbReference type="NCBI Taxonomy" id="1093897"/>
    <lineage>
        <taxon>Eukaryota</taxon>
        <taxon>Fungi</taxon>
        <taxon>Dikarya</taxon>
        <taxon>Ascomycota</taxon>
        <taxon>Pezizomycotina</taxon>
        <taxon>Sordariomycetes</taxon>
        <taxon>Sordariomycetidae</taxon>
        <taxon>Cephalothecales</taxon>
        <taxon>Cephalothecaceae</taxon>
        <taxon>Phialemonium</taxon>
    </lineage>
</organism>
<evidence type="ECO:0000313" key="3">
    <source>
        <dbReference type="EMBL" id="KAK1764690.1"/>
    </source>
</evidence>
<evidence type="ECO:0000313" key="4">
    <source>
        <dbReference type="Proteomes" id="UP001244011"/>
    </source>
</evidence>
<reference evidence="3" key="1">
    <citation type="submission" date="2023-06" db="EMBL/GenBank/DDBJ databases">
        <title>Genome-scale phylogeny and comparative genomics of the fungal order Sordariales.</title>
        <authorList>
            <consortium name="Lawrence Berkeley National Laboratory"/>
            <person name="Hensen N."/>
            <person name="Bonometti L."/>
            <person name="Westerberg I."/>
            <person name="Brannstrom I.O."/>
            <person name="Guillou S."/>
            <person name="Cros-Aarteil S."/>
            <person name="Calhoun S."/>
            <person name="Haridas S."/>
            <person name="Kuo A."/>
            <person name="Mondo S."/>
            <person name="Pangilinan J."/>
            <person name="Riley R."/>
            <person name="Labutti K."/>
            <person name="Andreopoulos B."/>
            <person name="Lipzen A."/>
            <person name="Chen C."/>
            <person name="Yanf M."/>
            <person name="Daum C."/>
            <person name="Ng V."/>
            <person name="Clum A."/>
            <person name="Steindorff A."/>
            <person name="Ohm R."/>
            <person name="Martin F."/>
            <person name="Silar P."/>
            <person name="Natvig D."/>
            <person name="Lalanne C."/>
            <person name="Gautier V."/>
            <person name="Ament-Velasquez S.L."/>
            <person name="Kruys A."/>
            <person name="Hutchinson M.I."/>
            <person name="Powell A.J."/>
            <person name="Barry K."/>
            <person name="Miller A.N."/>
            <person name="Grigoriev I.V."/>
            <person name="Debuchy R."/>
            <person name="Gladieux P."/>
            <person name="Thoren M.H."/>
            <person name="Johannesson H."/>
        </authorList>
    </citation>
    <scope>NUCLEOTIDE SEQUENCE</scope>
    <source>
        <strain evidence="3">8032-3</strain>
    </source>
</reference>
<accession>A0AAJ0BUE8</accession>
<feature type="compositionally biased region" description="Basic and acidic residues" evidence="1">
    <location>
        <begin position="32"/>
        <end position="51"/>
    </location>
</feature>
<feature type="signal peptide" evidence="2">
    <location>
        <begin position="1"/>
        <end position="21"/>
    </location>
</feature>
<evidence type="ECO:0000256" key="2">
    <source>
        <dbReference type="SAM" id="SignalP"/>
    </source>
</evidence>
<feature type="chain" id="PRO_5042569106" description="Secreted protein" evidence="2">
    <location>
        <begin position="22"/>
        <end position="129"/>
    </location>
</feature>
<dbReference type="GeneID" id="85309383"/>
<evidence type="ECO:0000256" key="1">
    <source>
        <dbReference type="SAM" id="MobiDB-lite"/>
    </source>
</evidence>
<dbReference type="AlphaFoldDB" id="A0AAJ0BUE8"/>
<proteinExistence type="predicted"/>
<feature type="region of interest" description="Disordered" evidence="1">
    <location>
        <begin position="27"/>
        <end position="129"/>
    </location>
</feature>
<dbReference type="RefSeq" id="XP_060280903.1">
    <property type="nucleotide sequence ID" value="XM_060426196.1"/>
</dbReference>
<gene>
    <name evidence="3" type="ORF">QBC33DRAFT_517620</name>
</gene>
<sequence>MMTLCFWWFWTGPCLLGLGLATPPLRPCSSPVKHDSPKASQTRDNHHRTQIDDPEVEQNGNLRQRPRGRDASLRKVPNIPAMVKRRGERTTPNVLPVLDSAPPGEPTGGPDRMRRGGKRSSSVTLILVK</sequence>
<protein>
    <recommendedName>
        <fullName evidence="5">Secreted protein</fullName>
    </recommendedName>
</protein>
<keyword evidence="2" id="KW-0732">Signal</keyword>
<feature type="compositionally biased region" description="Polar residues" evidence="1">
    <location>
        <begin position="119"/>
        <end position="129"/>
    </location>
</feature>
<dbReference type="Proteomes" id="UP001244011">
    <property type="component" value="Unassembled WGS sequence"/>
</dbReference>
<keyword evidence="4" id="KW-1185">Reference proteome</keyword>
<dbReference type="EMBL" id="MU839019">
    <property type="protein sequence ID" value="KAK1764690.1"/>
    <property type="molecule type" value="Genomic_DNA"/>
</dbReference>
<name>A0AAJ0BUE8_9PEZI</name>
<evidence type="ECO:0008006" key="5">
    <source>
        <dbReference type="Google" id="ProtNLM"/>
    </source>
</evidence>
<comment type="caution">
    <text evidence="3">The sequence shown here is derived from an EMBL/GenBank/DDBJ whole genome shotgun (WGS) entry which is preliminary data.</text>
</comment>